<accession>A0A1M5MWN4</accession>
<keyword evidence="4" id="KW-1185">Reference proteome</keyword>
<feature type="signal peptide" evidence="1">
    <location>
        <begin position="1"/>
        <end position="20"/>
    </location>
</feature>
<feature type="domain" description="Outer membrane protein beta-barrel" evidence="2">
    <location>
        <begin position="22"/>
        <end position="174"/>
    </location>
</feature>
<keyword evidence="1" id="KW-0732">Signal</keyword>
<dbReference type="STRING" id="468056.SAMN05443549_10728"/>
<name>A0A1M5MWN4_9FLAO</name>
<gene>
    <name evidence="3" type="ORF">SAMN05443549_10728</name>
</gene>
<dbReference type="Proteomes" id="UP000184516">
    <property type="component" value="Unassembled WGS sequence"/>
</dbReference>
<dbReference type="RefSeq" id="WP_073371498.1">
    <property type="nucleotide sequence ID" value="NZ_FQWB01000007.1"/>
</dbReference>
<evidence type="ECO:0000313" key="4">
    <source>
        <dbReference type="Proteomes" id="UP000184516"/>
    </source>
</evidence>
<evidence type="ECO:0000313" key="3">
    <source>
        <dbReference type="EMBL" id="SHG81736.1"/>
    </source>
</evidence>
<reference evidence="4" key="1">
    <citation type="submission" date="2016-11" db="EMBL/GenBank/DDBJ databases">
        <authorList>
            <person name="Varghese N."/>
            <person name="Submissions S."/>
        </authorList>
    </citation>
    <scope>NUCLEOTIDE SEQUENCE [LARGE SCALE GENOMIC DNA]</scope>
    <source>
        <strain evidence="4">DSM 19978</strain>
    </source>
</reference>
<protein>
    <submittedName>
        <fullName evidence="3">Outer membrane protein beta-barrel domain-containing protein</fullName>
    </submittedName>
</protein>
<sequence>MKKLIIALFMVIGIAQSSEAQVTLKPGIRAGVNFSKLTNYDTDFKTGFYVGGELAIKFNKLYTLQPELVYSRQGGNSEDRYVYNIDDMLFYSDNKIIYTIDYISLSAINKFHFGTGFHLLVGPSLDFKVNDNFDNNFYYEQPIGFDFSLVGGFGYSLPNGLSFEARFKQGMVDIYGNNYNMNMDQNNNGNYDEVVLNQSFQLGISYTFDVK</sequence>
<dbReference type="EMBL" id="FQWB01000007">
    <property type="protein sequence ID" value="SHG81736.1"/>
    <property type="molecule type" value="Genomic_DNA"/>
</dbReference>
<dbReference type="InterPro" id="IPR025665">
    <property type="entry name" value="Beta-barrel_OMP_2"/>
</dbReference>
<proteinExistence type="predicted"/>
<evidence type="ECO:0000256" key="1">
    <source>
        <dbReference type="SAM" id="SignalP"/>
    </source>
</evidence>
<dbReference type="AlphaFoldDB" id="A0A1M5MWN4"/>
<dbReference type="OrthoDB" id="947434at2"/>
<dbReference type="Pfam" id="PF13568">
    <property type="entry name" value="OMP_b-brl_2"/>
    <property type="match status" value="1"/>
</dbReference>
<organism evidence="3 4">
    <name type="scientific">Flavobacterium fluvii</name>
    <dbReference type="NCBI Taxonomy" id="468056"/>
    <lineage>
        <taxon>Bacteria</taxon>
        <taxon>Pseudomonadati</taxon>
        <taxon>Bacteroidota</taxon>
        <taxon>Flavobacteriia</taxon>
        <taxon>Flavobacteriales</taxon>
        <taxon>Flavobacteriaceae</taxon>
        <taxon>Flavobacterium</taxon>
    </lineage>
</organism>
<evidence type="ECO:0000259" key="2">
    <source>
        <dbReference type="Pfam" id="PF13568"/>
    </source>
</evidence>
<feature type="chain" id="PRO_5012431951" evidence="1">
    <location>
        <begin position="21"/>
        <end position="211"/>
    </location>
</feature>